<proteinExistence type="predicted"/>
<dbReference type="RefSeq" id="WP_311370198.1">
    <property type="nucleotide sequence ID" value="NZ_JAVRHX010000010.1"/>
</dbReference>
<accession>A0ABU2ZVJ2</accession>
<sequence length="84" mass="9545">IHQQLTQAKMSTTTFDEGAMTLILRHSEGNLRLCRNLCMGSLIEAARDTQKTVTITHVNHVLVQPHWRSHQQLLKQQAIKETSA</sequence>
<protein>
    <submittedName>
        <fullName evidence="1">Uncharacterized protein</fullName>
    </submittedName>
</protein>
<name>A0ABU2ZVJ2_9ALTE</name>
<dbReference type="Proteomes" id="UP001253545">
    <property type="component" value="Unassembled WGS sequence"/>
</dbReference>
<keyword evidence="2" id="KW-1185">Reference proteome</keyword>
<gene>
    <name evidence="1" type="ORF">RM552_17595</name>
</gene>
<comment type="caution">
    <text evidence="1">The sequence shown here is derived from an EMBL/GenBank/DDBJ whole genome shotgun (WGS) entry which is preliminary data.</text>
</comment>
<reference evidence="1 2" key="1">
    <citation type="submission" date="2023-09" db="EMBL/GenBank/DDBJ databases">
        <authorList>
            <person name="Rey-Velasco X."/>
        </authorList>
    </citation>
    <scope>NUCLEOTIDE SEQUENCE [LARGE SCALE GENOMIC DNA]</scope>
    <source>
        <strain evidence="1 2">P117</strain>
    </source>
</reference>
<feature type="non-terminal residue" evidence="1">
    <location>
        <position position="1"/>
    </location>
</feature>
<evidence type="ECO:0000313" key="2">
    <source>
        <dbReference type="Proteomes" id="UP001253545"/>
    </source>
</evidence>
<dbReference type="EMBL" id="JAVRHX010000010">
    <property type="protein sequence ID" value="MDT0596672.1"/>
    <property type="molecule type" value="Genomic_DNA"/>
</dbReference>
<evidence type="ECO:0000313" key="1">
    <source>
        <dbReference type="EMBL" id="MDT0596672.1"/>
    </source>
</evidence>
<organism evidence="1 2">
    <name type="scientific">Glaciecola petra</name>
    <dbReference type="NCBI Taxonomy" id="3075602"/>
    <lineage>
        <taxon>Bacteria</taxon>
        <taxon>Pseudomonadati</taxon>
        <taxon>Pseudomonadota</taxon>
        <taxon>Gammaproteobacteria</taxon>
        <taxon>Alteromonadales</taxon>
        <taxon>Alteromonadaceae</taxon>
        <taxon>Glaciecola</taxon>
    </lineage>
</organism>